<dbReference type="InterPro" id="IPR006843">
    <property type="entry name" value="PAP/fibrillin_dom"/>
</dbReference>
<dbReference type="GO" id="GO:0009536">
    <property type="term" value="C:plastid"/>
    <property type="evidence" value="ECO:0007669"/>
    <property type="project" value="UniProtKB-SubCell"/>
</dbReference>
<evidence type="ECO:0000313" key="5">
    <source>
        <dbReference type="Proteomes" id="UP000054558"/>
    </source>
</evidence>
<dbReference type="EMBL" id="DF236971">
    <property type="protein sequence ID" value="GAQ78998.1"/>
    <property type="molecule type" value="Genomic_DNA"/>
</dbReference>
<keyword evidence="5" id="KW-1185">Reference proteome</keyword>
<sequence>MASNAALLSASPSLIAGPFTCHSCSNQANTKLHVPLVARARSLSHSLASTSSYPQTTAFGSQQTWIGSGGSSGHRISRLQRSRYGEIRAANGTGVATEAREMERVAAKEAVLLAIRDAGGVEALSSGPGSALGRITVSEKILALERLNPTSRPTTSPQLEGTWEFLWAGARSPGLAAARRLLSQFPSQLASIDSLTLNIFGSKSKAVATIKAFSSLVYKVTIESTILVEGNSRLKEAYEEGSISAPSVDAASAPSQVRPILDQIAGAVAGLPAQIKSLVEGPLTIPLTNTYERLLLITYLDDELLIARDPSGVADVLVRENLVNPDDLGSDSYVGDVYVADGEYVISDS</sequence>
<evidence type="ECO:0000259" key="3">
    <source>
        <dbReference type="Pfam" id="PF04755"/>
    </source>
</evidence>
<evidence type="ECO:0000256" key="2">
    <source>
        <dbReference type="ARBA" id="ARBA00022640"/>
    </source>
</evidence>
<proteinExistence type="predicted"/>
<reference evidence="4 5" key="1">
    <citation type="journal article" date="2014" name="Nat. Commun.">
        <title>Klebsormidium flaccidum genome reveals primary factors for plant terrestrial adaptation.</title>
        <authorList>
            <person name="Hori K."/>
            <person name="Maruyama F."/>
            <person name="Fujisawa T."/>
            <person name="Togashi T."/>
            <person name="Yamamoto N."/>
            <person name="Seo M."/>
            <person name="Sato S."/>
            <person name="Yamada T."/>
            <person name="Mori H."/>
            <person name="Tajima N."/>
            <person name="Moriyama T."/>
            <person name="Ikeuchi M."/>
            <person name="Watanabe M."/>
            <person name="Wada H."/>
            <person name="Kobayashi K."/>
            <person name="Saito M."/>
            <person name="Masuda T."/>
            <person name="Sasaki-Sekimoto Y."/>
            <person name="Mashiguchi K."/>
            <person name="Awai K."/>
            <person name="Shimojima M."/>
            <person name="Masuda S."/>
            <person name="Iwai M."/>
            <person name="Nobusawa T."/>
            <person name="Narise T."/>
            <person name="Kondo S."/>
            <person name="Saito H."/>
            <person name="Sato R."/>
            <person name="Murakawa M."/>
            <person name="Ihara Y."/>
            <person name="Oshima-Yamada Y."/>
            <person name="Ohtaka K."/>
            <person name="Satoh M."/>
            <person name="Sonobe K."/>
            <person name="Ishii M."/>
            <person name="Ohtani R."/>
            <person name="Kanamori-Sato M."/>
            <person name="Honoki R."/>
            <person name="Miyazaki D."/>
            <person name="Mochizuki H."/>
            <person name="Umetsu J."/>
            <person name="Higashi K."/>
            <person name="Shibata D."/>
            <person name="Kamiya Y."/>
            <person name="Sato N."/>
            <person name="Nakamura Y."/>
            <person name="Tabata S."/>
            <person name="Ida S."/>
            <person name="Kurokawa K."/>
            <person name="Ohta H."/>
        </authorList>
    </citation>
    <scope>NUCLEOTIDE SEQUENCE [LARGE SCALE GENOMIC DNA]</scope>
    <source>
        <strain evidence="4 5">NIES-2285</strain>
    </source>
</reference>
<dbReference type="Proteomes" id="UP000054558">
    <property type="component" value="Unassembled WGS sequence"/>
</dbReference>
<dbReference type="Pfam" id="PF04755">
    <property type="entry name" value="PAP_fibrillin"/>
    <property type="match status" value="1"/>
</dbReference>
<organism evidence="4 5">
    <name type="scientific">Klebsormidium nitens</name>
    <name type="common">Green alga</name>
    <name type="synonym">Ulothrix nitens</name>
    <dbReference type="NCBI Taxonomy" id="105231"/>
    <lineage>
        <taxon>Eukaryota</taxon>
        <taxon>Viridiplantae</taxon>
        <taxon>Streptophyta</taxon>
        <taxon>Klebsormidiophyceae</taxon>
        <taxon>Klebsormidiales</taxon>
        <taxon>Klebsormidiaceae</taxon>
        <taxon>Klebsormidium</taxon>
    </lineage>
</organism>
<evidence type="ECO:0000256" key="1">
    <source>
        <dbReference type="ARBA" id="ARBA00004474"/>
    </source>
</evidence>
<dbReference type="InterPro" id="IPR039633">
    <property type="entry name" value="PAP"/>
</dbReference>
<comment type="subcellular location">
    <subcellularLocation>
        <location evidence="1">Plastid</location>
    </subcellularLocation>
</comment>
<name>A0A1Y1HT37_KLENI</name>
<keyword evidence="2" id="KW-0934">Plastid</keyword>
<protein>
    <recommendedName>
        <fullName evidence="3">Plastid lipid-associated protein/fibrillin conserved domain-containing protein</fullName>
    </recommendedName>
</protein>
<gene>
    <name evidence="4" type="ORF">KFL_000220290</name>
</gene>
<evidence type="ECO:0000313" key="4">
    <source>
        <dbReference type="EMBL" id="GAQ78998.1"/>
    </source>
</evidence>
<accession>A0A1Y1HT37</accession>
<dbReference type="AlphaFoldDB" id="A0A1Y1HT37"/>
<feature type="domain" description="Plastid lipid-associated protein/fibrillin conserved" evidence="3">
    <location>
        <begin position="136"/>
        <end position="317"/>
    </location>
</feature>
<dbReference type="OMA" id="QRIFMIS"/>
<dbReference type="STRING" id="105231.A0A1Y1HT37"/>
<dbReference type="PANTHER" id="PTHR31906">
    <property type="entry name" value="PLASTID-LIPID-ASSOCIATED PROTEIN 4, CHLOROPLASTIC-RELATED"/>
    <property type="match status" value="1"/>
</dbReference>
<dbReference type="OrthoDB" id="2015720at2759"/>